<evidence type="ECO:0000259" key="9">
    <source>
        <dbReference type="PROSITE" id="PS51918"/>
    </source>
</evidence>
<dbReference type="InterPro" id="IPR006158">
    <property type="entry name" value="Cobalamin-bd"/>
</dbReference>
<evidence type="ECO:0000256" key="5">
    <source>
        <dbReference type="ARBA" id="ARBA00022723"/>
    </source>
</evidence>
<evidence type="ECO:0000256" key="2">
    <source>
        <dbReference type="ARBA" id="ARBA00022603"/>
    </source>
</evidence>
<evidence type="ECO:0000256" key="6">
    <source>
        <dbReference type="ARBA" id="ARBA00023004"/>
    </source>
</evidence>
<dbReference type="InterPro" id="IPR007197">
    <property type="entry name" value="rSAM"/>
</dbReference>
<dbReference type="InterPro" id="IPR034466">
    <property type="entry name" value="Methyltransferase_Class_B"/>
</dbReference>
<proteinExistence type="predicted"/>
<dbReference type="GO" id="GO:0046872">
    <property type="term" value="F:metal ion binding"/>
    <property type="evidence" value="ECO:0007669"/>
    <property type="project" value="UniProtKB-KW"/>
</dbReference>
<dbReference type="SUPFAM" id="SSF52242">
    <property type="entry name" value="Cobalamin (vitamin B12)-binding domain"/>
    <property type="match status" value="1"/>
</dbReference>
<name>D5XA40_THEPJ</name>
<dbReference type="SUPFAM" id="SSF102114">
    <property type="entry name" value="Radical SAM enzymes"/>
    <property type="match status" value="1"/>
</dbReference>
<dbReference type="PANTHER" id="PTHR43409:SF7">
    <property type="entry name" value="BLL1977 PROTEIN"/>
    <property type="match status" value="1"/>
</dbReference>
<dbReference type="Gene3D" id="3.80.30.20">
    <property type="entry name" value="tm_1862 like domain"/>
    <property type="match status" value="1"/>
</dbReference>
<dbReference type="InterPro" id="IPR006638">
    <property type="entry name" value="Elp3/MiaA/NifB-like_rSAM"/>
</dbReference>
<keyword evidence="5" id="KW-0479">Metal-binding</keyword>
<dbReference type="SFLD" id="SFLDG01082">
    <property type="entry name" value="B12-binding_domain_containing"/>
    <property type="match status" value="1"/>
</dbReference>
<feature type="domain" description="Radical SAM core" evidence="9">
    <location>
        <begin position="179"/>
        <end position="396"/>
    </location>
</feature>
<dbReference type="InterPro" id="IPR058240">
    <property type="entry name" value="rSAM_sf"/>
</dbReference>
<reference evidence="10 11" key="1">
    <citation type="submission" date="2010-05" db="EMBL/GenBank/DDBJ databases">
        <title>Complete sequence of Thermincola sp. JR.</title>
        <authorList>
            <consortium name="US DOE Joint Genome Institute"/>
            <person name="Lucas S."/>
            <person name="Copeland A."/>
            <person name="Lapidus A."/>
            <person name="Cheng J.-F."/>
            <person name="Bruce D."/>
            <person name="Goodwin L."/>
            <person name="Pitluck S."/>
            <person name="Chertkov O."/>
            <person name="Detter J.C."/>
            <person name="Han C."/>
            <person name="Tapia R."/>
            <person name="Land M."/>
            <person name="Hauser L."/>
            <person name="Kyrpides N."/>
            <person name="Mikhailova N."/>
            <person name="Hazen T.C."/>
            <person name="Woyke T."/>
        </authorList>
    </citation>
    <scope>NUCLEOTIDE SEQUENCE [LARGE SCALE GENOMIC DNA]</scope>
    <source>
        <strain evidence="10 11">JR</strain>
    </source>
</reference>
<dbReference type="SMART" id="SM00729">
    <property type="entry name" value="Elp3"/>
    <property type="match status" value="1"/>
</dbReference>
<dbReference type="eggNOG" id="COG1032">
    <property type="taxonomic scope" value="Bacteria"/>
</dbReference>
<evidence type="ECO:0000259" key="8">
    <source>
        <dbReference type="PROSITE" id="PS51332"/>
    </source>
</evidence>
<dbReference type="SFLD" id="SFLDG01123">
    <property type="entry name" value="methyltransferase_(Class_B)"/>
    <property type="match status" value="1"/>
</dbReference>
<comment type="cofactor">
    <cofactor evidence="1">
        <name>[4Fe-4S] cluster</name>
        <dbReference type="ChEBI" id="CHEBI:49883"/>
    </cofactor>
</comment>
<dbReference type="CDD" id="cd01335">
    <property type="entry name" value="Radical_SAM"/>
    <property type="match status" value="1"/>
</dbReference>
<dbReference type="AlphaFoldDB" id="D5XA40"/>
<dbReference type="InterPro" id="IPR036724">
    <property type="entry name" value="Cobalamin-bd_sf"/>
</dbReference>
<feature type="domain" description="B12-binding" evidence="8">
    <location>
        <begin position="3"/>
        <end position="139"/>
    </location>
</feature>
<dbReference type="GO" id="GO:0003824">
    <property type="term" value="F:catalytic activity"/>
    <property type="evidence" value="ECO:0007669"/>
    <property type="project" value="InterPro"/>
</dbReference>
<dbReference type="GO" id="GO:0051539">
    <property type="term" value="F:4 iron, 4 sulfur cluster binding"/>
    <property type="evidence" value="ECO:0007669"/>
    <property type="project" value="UniProtKB-KW"/>
</dbReference>
<organism evidence="10 11">
    <name type="scientific">Thermincola potens (strain JR)</name>
    <dbReference type="NCBI Taxonomy" id="635013"/>
    <lineage>
        <taxon>Bacteria</taxon>
        <taxon>Bacillati</taxon>
        <taxon>Bacillota</taxon>
        <taxon>Clostridia</taxon>
        <taxon>Eubacteriales</taxon>
        <taxon>Thermincolaceae</taxon>
        <taxon>Thermincola</taxon>
    </lineage>
</organism>
<dbReference type="STRING" id="635013.TherJR_2332"/>
<evidence type="ECO:0000256" key="1">
    <source>
        <dbReference type="ARBA" id="ARBA00001966"/>
    </source>
</evidence>
<dbReference type="InterPro" id="IPR051198">
    <property type="entry name" value="BchE-like"/>
</dbReference>
<evidence type="ECO:0000313" key="10">
    <source>
        <dbReference type="EMBL" id="ADG83173.1"/>
    </source>
</evidence>
<dbReference type="KEGG" id="tjr:TherJR_2332"/>
<gene>
    <name evidence="10" type="ordered locus">TherJR_2332</name>
</gene>
<keyword evidence="2" id="KW-0489">Methyltransferase</keyword>
<dbReference type="PANTHER" id="PTHR43409">
    <property type="entry name" value="ANAEROBIC MAGNESIUM-PROTOPORPHYRIN IX MONOMETHYL ESTER CYCLASE-RELATED"/>
    <property type="match status" value="1"/>
</dbReference>
<dbReference type="GO" id="GO:0031419">
    <property type="term" value="F:cobalamin binding"/>
    <property type="evidence" value="ECO:0007669"/>
    <property type="project" value="InterPro"/>
</dbReference>
<dbReference type="Gene3D" id="3.40.50.280">
    <property type="entry name" value="Cobalamin-binding domain"/>
    <property type="match status" value="1"/>
</dbReference>
<keyword evidence="6" id="KW-0408">Iron</keyword>
<dbReference type="GO" id="GO:0005829">
    <property type="term" value="C:cytosol"/>
    <property type="evidence" value="ECO:0007669"/>
    <property type="project" value="TreeGrafter"/>
</dbReference>
<dbReference type="PROSITE" id="PS51918">
    <property type="entry name" value="RADICAL_SAM"/>
    <property type="match status" value="1"/>
</dbReference>
<dbReference type="InterPro" id="IPR023404">
    <property type="entry name" value="rSAM_horseshoe"/>
</dbReference>
<dbReference type="Proteomes" id="UP000002377">
    <property type="component" value="Chromosome"/>
</dbReference>
<keyword evidence="3" id="KW-0808">Transferase</keyword>
<evidence type="ECO:0000256" key="4">
    <source>
        <dbReference type="ARBA" id="ARBA00022691"/>
    </source>
</evidence>
<keyword evidence="7" id="KW-0411">Iron-sulfur</keyword>
<evidence type="ECO:0000313" key="11">
    <source>
        <dbReference type="Proteomes" id="UP000002377"/>
    </source>
</evidence>
<keyword evidence="11" id="KW-1185">Reference proteome</keyword>
<keyword evidence="4" id="KW-0949">S-adenosyl-L-methionine</keyword>
<sequence length="445" mass="51077">MERYDVLLINPPSRINEAFEHLGLGYLAACLREKGITVKILNMPTWTVPQALQQVKNFSSEILGISIPFQDSADLAFDFITALKSEGLDTHITIGGIYPTFCYEEIMHMFPAIDSVVLGEGEHTFVELAKTVLHGRDWRKIRGIAYRENDKIVTNEPRALIKDLDSLPFPARDSLPEVLKRLGFATMLSSRGCYGRCSFCSVIPFYSKFGPKYRLRSSENVMEEIDVLYNEYGVRNIEFNDANFVGGKGHGFHRAREIAEEILKRNLDLRLSIQCRPDDVDEELFAILKRAGLSKVFLGVESGSQTMLDRFKKDITVEENIKALEILGRLDFIVIMGFITFDDRITIREFRENMAFIKKATRTMPISKLKFNLASKLIPLAGTEVEQYMKKTQKYRGNSLGYAYNLDDVRLQMLYNAFDKFGNFSRNVKRIFNIKVGNDRDWMKR</sequence>
<dbReference type="SFLD" id="SFLDS00029">
    <property type="entry name" value="Radical_SAM"/>
    <property type="match status" value="1"/>
</dbReference>
<accession>D5XA40</accession>
<dbReference type="EMBL" id="CP002028">
    <property type="protein sequence ID" value="ADG83173.1"/>
    <property type="molecule type" value="Genomic_DNA"/>
</dbReference>
<dbReference type="HOGENOM" id="CLU_021572_4_4_9"/>
<dbReference type="CDD" id="cd02068">
    <property type="entry name" value="radical_SAM_B12_BD"/>
    <property type="match status" value="1"/>
</dbReference>
<evidence type="ECO:0000256" key="7">
    <source>
        <dbReference type="ARBA" id="ARBA00023014"/>
    </source>
</evidence>
<dbReference type="Pfam" id="PF02310">
    <property type="entry name" value="B12-binding"/>
    <property type="match status" value="1"/>
</dbReference>
<dbReference type="RefSeq" id="WP_013121172.1">
    <property type="nucleotide sequence ID" value="NC_014152.1"/>
</dbReference>
<dbReference type="PROSITE" id="PS51332">
    <property type="entry name" value="B12_BINDING"/>
    <property type="match status" value="1"/>
</dbReference>
<protein>
    <submittedName>
        <fullName evidence="10">Radical SAM domain protein</fullName>
    </submittedName>
</protein>
<evidence type="ECO:0000256" key="3">
    <source>
        <dbReference type="ARBA" id="ARBA00022679"/>
    </source>
</evidence>
<dbReference type="Pfam" id="PF04055">
    <property type="entry name" value="Radical_SAM"/>
    <property type="match status" value="1"/>
</dbReference>